<keyword evidence="9" id="KW-1185">Reference proteome</keyword>
<dbReference type="HOGENOM" id="CLU_053314_0_0_5"/>
<dbReference type="GO" id="GO:0000976">
    <property type="term" value="F:transcription cis-regulatory region binding"/>
    <property type="evidence" value="ECO:0007669"/>
    <property type="project" value="TreeGrafter"/>
</dbReference>
<evidence type="ECO:0000313" key="9">
    <source>
        <dbReference type="Proteomes" id="UP000007150"/>
    </source>
</evidence>
<keyword evidence="1" id="KW-0678">Repressor</keyword>
<dbReference type="KEGG" id="sch:Sphch_3513"/>
<dbReference type="GO" id="GO:0003700">
    <property type="term" value="F:DNA-binding transcription factor activity"/>
    <property type="evidence" value="ECO:0007669"/>
    <property type="project" value="TreeGrafter"/>
</dbReference>
<dbReference type="Proteomes" id="UP000007150">
    <property type="component" value="Chromosome 2"/>
</dbReference>
<evidence type="ECO:0000256" key="1">
    <source>
        <dbReference type="ARBA" id="ARBA00022491"/>
    </source>
</evidence>
<dbReference type="PANTHER" id="PTHR30055">
    <property type="entry name" value="HTH-TYPE TRANSCRIPTIONAL REGULATOR RUTR"/>
    <property type="match status" value="1"/>
</dbReference>
<dbReference type="PROSITE" id="PS50977">
    <property type="entry name" value="HTH_TETR_2"/>
    <property type="match status" value="2"/>
</dbReference>
<dbReference type="InterPro" id="IPR001647">
    <property type="entry name" value="HTH_TetR"/>
</dbReference>
<proteinExistence type="predicted"/>
<name>F6F3U2_SPHCR</name>
<keyword evidence="2" id="KW-0805">Transcription regulation</keyword>
<sequence>MAERPVPSDDPLVTDAGGGSRRTRFEDKKQRILDVATVLLNERGVTGMTFQEVAQALSLKTTSVIYYFRYKELLAAAVLEDSIERLHAMVREAGTEPTPEARVEKYLALFFDLTARSLRKEMRPLANFSEIRALDEEYRLPLIAQYQALFRDVREFFGTSDDPDRKRVLTARTQLLNESLFWATFWLPHYALGDFDSVRRRMFDILREGIGAKGLESTACPLTLEEALDAAPLQSPFMRIATRLINEHGYKGASVDSIMREMNLTKGSFYHHNEAKDDLILECFRESYRRLTRLQSAVDARGGTRWQRLENGIASVLVLQFASDHPLLRSTALQAMPTALRAEALELSNREALWLAGALLDGMREGSVRLIDPAIAGHIIMSTINSAYDVRGWAAGQPLELAVSRFAGLLTKGIFD</sequence>
<evidence type="ECO:0000256" key="6">
    <source>
        <dbReference type="SAM" id="MobiDB-lite"/>
    </source>
</evidence>
<evidence type="ECO:0000256" key="5">
    <source>
        <dbReference type="PROSITE-ProRule" id="PRU00335"/>
    </source>
</evidence>
<evidence type="ECO:0000256" key="4">
    <source>
        <dbReference type="ARBA" id="ARBA00023163"/>
    </source>
</evidence>
<evidence type="ECO:0000313" key="8">
    <source>
        <dbReference type="EMBL" id="AEG51104.1"/>
    </source>
</evidence>
<feature type="domain" description="HTH tetR-type" evidence="7">
    <location>
        <begin position="26"/>
        <end position="86"/>
    </location>
</feature>
<feature type="region of interest" description="Disordered" evidence="6">
    <location>
        <begin position="1"/>
        <end position="21"/>
    </location>
</feature>
<feature type="domain" description="HTH tetR-type" evidence="7">
    <location>
        <begin position="231"/>
        <end position="291"/>
    </location>
</feature>
<dbReference type="InterPro" id="IPR009057">
    <property type="entry name" value="Homeodomain-like_sf"/>
</dbReference>
<dbReference type="EMBL" id="CP002799">
    <property type="protein sequence ID" value="AEG51104.1"/>
    <property type="molecule type" value="Genomic_DNA"/>
</dbReference>
<feature type="DNA-binding region" description="H-T-H motif" evidence="5">
    <location>
        <begin position="254"/>
        <end position="273"/>
    </location>
</feature>
<evidence type="ECO:0000256" key="3">
    <source>
        <dbReference type="ARBA" id="ARBA00023125"/>
    </source>
</evidence>
<dbReference type="Gene3D" id="1.10.10.60">
    <property type="entry name" value="Homeodomain-like"/>
    <property type="match status" value="2"/>
</dbReference>
<dbReference type="AlphaFoldDB" id="F6F3U2"/>
<dbReference type="STRING" id="690566.Sphch_3513"/>
<keyword evidence="3 5" id="KW-0238">DNA-binding</keyword>
<dbReference type="SUPFAM" id="SSF46689">
    <property type="entry name" value="Homeodomain-like"/>
    <property type="match status" value="2"/>
</dbReference>
<evidence type="ECO:0000259" key="7">
    <source>
        <dbReference type="PROSITE" id="PS50977"/>
    </source>
</evidence>
<dbReference type="Gene3D" id="1.10.357.10">
    <property type="entry name" value="Tetracycline Repressor, domain 2"/>
    <property type="match status" value="2"/>
</dbReference>
<reference evidence="8 9" key="1">
    <citation type="submission" date="2011-05" db="EMBL/GenBank/DDBJ databases">
        <title>Complete sequence of chromosome 2 of Sphingobium chlorophenolicum L-1.</title>
        <authorList>
            <consortium name="US DOE Joint Genome Institute"/>
            <person name="Lucas S."/>
            <person name="Han J."/>
            <person name="Lapidus A."/>
            <person name="Cheng J.-F."/>
            <person name="Goodwin L."/>
            <person name="Pitluck S."/>
            <person name="Peters L."/>
            <person name="Daligault H."/>
            <person name="Han C."/>
            <person name="Tapia R."/>
            <person name="Land M."/>
            <person name="Hauser L."/>
            <person name="Kyrpides N."/>
            <person name="Ivanova N."/>
            <person name="Pagani I."/>
            <person name="Turner P."/>
            <person name="Copley S."/>
            <person name="Woyke T."/>
        </authorList>
    </citation>
    <scope>NUCLEOTIDE SEQUENCE [LARGE SCALE GENOMIC DNA]</scope>
    <source>
        <strain evidence="8 9">L-1</strain>
    </source>
</reference>
<dbReference type="PANTHER" id="PTHR30055:SF175">
    <property type="entry name" value="HTH-TYPE TRANSCRIPTIONAL REPRESSOR KSTR2"/>
    <property type="match status" value="1"/>
</dbReference>
<evidence type="ECO:0000256" key="2">
    <source>
        <dbReference type="ARBA" id="ARBA00023015"/>
    </source>
</evidence>
<dbReference type="Pfam" id="PF00440">
    <property type="entry name" value="TetR_N"/>
    <property type="match status" value="2"/>
</dbReference>
<gene>
    <name evidence="8" type="ORF">Sphch_3513</name>
</gene>
<accession>F6F3U2</accession>
<keyword evidence="4" id="KW-0804">Transcription</keyword>
<dbReference type="InterPro" id="IPR050109">
    <property type="entry name" value="HTH-type_TetR-like_transc_reg"/>
</dbReference>
<organism evidence="8 9">
    <name type="scientific">Sphingobium chlorophenolicum L-1</name>
    <dbReference type="NCBI Taxonomy" id="690566"/>
    <lineage>
        <taxon>Bacteria</taxon>
        <taxon>Pseudomonadati</taxon>
        <taxon>Pseudomonadota</taxon>
        <taxon>Alphaproteobacteria</taxon>
        <taxon>Sphingomonadales</taxon>
        <taxon>Sphingomonadaceae</taxon>
        <taxon>Sphingobium</taxon>
    </lineage>
</organism>
<protein>
    <submittedName>
        <fullName evidence="8">Regulatory protein TetR</fullName>
    </submittedName>
</protein>
<dbReference type="RefSeq" id="WP_013849334.1">
    <property type="nucleotide sequence ID" value="NC_015594.1"/>
</dbReference>
<feature type="DNA-binding region" description="H-T-H motif" evidence="5">
    <location>
        <begin position="49"/>
        <end position="68"/>
    </location>
</feature>